<keyword evidence="1 2" id="KW-0472">Membrane</keyword>
<dbReference type="OrthoDB" id="9793443at2"/>
<sequence>MSTLNRMFRSKRTNKEDAEHWIGISDMMSGLMMLFLFMAVAYMYYVQVERENIKEIAVAYKDTQVEIYNDLMKEFGGDLERWHAEIERNTLEVTFNNPEVLFSTGSPELNSQFKIILSDFFPRYVAVLNRYRNAIEEIRIEGHTSSDWGTLHGEQAYFPNMALSQGRTRSVLEHVMSLLTTGVDKEWVRSNFAAVGYSSSRRVLDSTTQAEDATLSRRVNFRVITNSELQIRNIIERLDGNQG</sequence>
<keyword evidence="2" id="KW-0812">Transmembrane</keyword>
<accession>A0A5E7MBF2</accession>
<gene>
    <name evidence="4" type="ORF">PS880_03881</name>
</gene>
<feature type="domain" description="OmpA-like" evidence="3">
    <location>
        <begin position="89"/>
        <end position="227"/>
    </location>
</feature>
<proteinExistence type="predicted"/>
<dbReference type="PANTHER" id="PTHR30329:SF21">
    <property type="entry name" value="LIPOPROTEIN YIAD-RELATED"/>
    <property type="match status" value="1"/>
</dbReference>
<dbReference type="AlphaFoldDB" id="A0A5E7MBF2"/>
<organism evidence="4 5">
    <name type="scientific">Pseudomonas fluorescens</name>
    <dbReference type="NCBI Taxonomy" id="294"/>
    <lineage>
        <taxon>Bacteria</taxon>
        <taxon>Pseudomonadati</taxon>
        <taxon>Pseudomonadota</taxon>
        <taxon>Gammaproteobacteria</taxon>
        <taxon>Pseudomonadales</taxon>
        <taxon>Pseudomonadaceae</taxon>
        <taxon>Pseudomonas</taxon>
    </lineage>
</organism>
<name>A0A5E7MBF2_PSEFL</name>
<protein>
    <recommendedName>
        <fullName evidence="3">OmpA-like domain-containing protein</fullName>
    </recommendedName>
</protein>
<dbReference type="Gene3D" id="3.30.1330.60">
    <property type="entry name" value="OmpA-like domain"/>
    <property type="match status" value="1"/>
</dbReference>
<dbReference type="SUPFAM" id="SSF103088">
    <property type="entry name" value="OmpA-like"/>
    <property type="match status" value="1"/>
</dbReference>
<evidence type="ECO:0000313" key="4">
    <source>
        <dbReference type="EMBL" id="VVP22000.1"/>
    </source>
</evidence>
<dbReference type="Proteomes" id="UP000375525">
    <property type="component" value="Unassembled WGS sequence"/>
</dbReference>
<evidence type="ECO:0000256" key="2">
    <source>
        <dbReference type="SAM" id="Phobius"/>
    </source>
</evidence>
<feature type="transmembrane region" description="Helical" evidence="2">
    <location>
        <begin position="21"/>
        <end position="45"/>
    </location>
</feature>
<keyword evidence="2" id="KW-1133">Transmembrane helix</keyword>
<dbReference type="InterPro" id="IPR036737">
    <property type="entry name" value="OmpA-like_sf"/>
</dbReference>
<dbReference type="InterPro" id="IPR006665">
    <property type="entry name" value="OmpA-like"/>
</dbReference>
<dbReference type="InterPro" id="IPR050330">
    <property type="entry name" value="Bact_OuterMem_StrucFunc"/>
</dbReference>
<evidence type="ECO:0000256" key="1">
    <source>
        <dbReference type="PROSITE-ProRule" id="PRU00473"/>
    </source>
</evidence>
<evidence type="ECO:0000259" key="3">
    <source>
        <dbReference type="PROSITE" id="PS51123"/>
    </source>
</evidence>
<dbReference type="PROSITE" id="PS51123">
    <property type="entry name" value="OMPA_2"/>
    <property type="match status" value="1"/>
</dbReference>
<dbReference type="RefSeq" id="WP_150781040.1">
    <property type="nucleotide sequence ID" value="NZ_CABVIH010000019.1"/>
</dbReference>
<dbReference type="PANTHER" id="PTHR30329">
    <property type="entry name" value="STATOR ELEMENT OF FLAGELLAR MOTOR COMPLEX"/>
    <property type="match status" value="1"/>
</dbReference>
<reference evidence="4 5" key="1">
    <citation type="submission" date="2019-09" db="EMBL/GenBank/DDBJ databases">
        <authorList>
            <person name="Chandra G."/>
            <person name="Truman W A."/>
        </authorList>
    </citation>
    <scope>NUCLEOTIDE SEQUENCE [LARGE SCALE GENOMIC DNA]</scope>
    <source>
        <strain evidence="4">PS880</strain>
    </source>
</reference>
<dbReference type="EMBL" id="CABVIH010000019">
    <property type="protein sequence ID" value="VVP22000.1"/>
    <property type="molecule type" value="Genomic_DNA"/>
</dbReference>
<dbReference type="GO" id="GO:0016020">
    <property type="term" value="C:membrane"/>
    <property type="evidence" value="ECO:0007669"/>
    <property type="project" value="UniProtKB-UniRule"/>
</dbReference>
<evidence type="ECO:0000313" key="5">
    <source>
        <dbReference type="Proteomes" id="UP000375525"/>
    </source>
</evidence>